<feature type="compositionally biased region" description="Basic residues" evidence="1">
    <location>
        <begin position="59"/>
        <end position="70"/>
    </location>
</feature>
<feature type="compositionally biased region" description="Polar residues" evidence="1">
    <location>
        <begin position="30"/>
        <end position="46"/>
    </location>
</feature>
<dbReference type="EMBL" id="JACVVK020000196">
    <property type="protein sequence ID" value="KAK7485340.1"/>
    <property type="molecule type" value="Genomic_DNA"/>
</dbReference>
<feature type="region of interest" description="Disordered" evidence="1">
    <location>
        <begin position="18"/>
        <end position="70"/>
    </location>
</feature>
<feature type="non-terminal residue" evidence="2">
    <location>
        <position position="70"/>
    </location>
</feature>
<comment type="caution">
    <text evidence="2">The sequence shown here is derived from an EMBL/GenBank/DDBJ whole genome shotgun (WGS) entry which is preliminary data.</text>
</comment>
<keyword evidence="3" id="KW-1185">Reference proteome</keyword>
<dbReference type="Proteomes" id="UP001519460">
    <property type="component" value="Unassembled WGS sequence"/>
</dbReference>
<reference evidence="2 3" key="1">
    <citation type="journal article" date="2023" name="Sci. Data">
        <title>Genome assembly of the Korean intertidal mud-creeper Batillaria attramentaria.</title>
        <authorList>
            <person name="Patra A.K."/>
            <person name="Ho P.T."/>
            <person name="Jun S."/>
            <person name="Lee S.J."/>
            <person name="Kim Y."/>
            <person name="Won Y.J."/>
        </authorList>
    </citation>
    <scope>NUCLEOTIDE SEQUENCE [LARGE SCALE GENOMIC DNA]</scope>
    <source>
        <strain evidence="2">Wonlab-2016</strain>
    </source>
</reference>
<protein>
    <submittedName>
        <fullName evidence="2">Uncharacterized protein</fullName>
    </submittedName>
</protein>
<sequence>PLNRSSIRLEEALIVSTKEVEISNQEDDNGTSGPDNDGGNISSSWRDSNELFWREPIQNRRRSRKSSIGG</sequence>
<proteinExistence type="predicted"/>
<dbReference type="AlphaFoldDB" id="A0ABD0KE05"/>
<evidence type="ECO:0000256" key="1">
    <source>
        <dbReference type="SAM" id="MobiDB-lite"/>
    </source>
</evidence>
<accession>A0ABD0KE05</accession>
<organism evidence="2 3">
    <name type="scientific">Batillaria attramentaria</name>
    <dbReference type="NCBI Taxonomy" id="370345"/>
    <lineage>
        <taxon>Eukaryota</taxon>
        <taxon>Metazoa</taxon>
        <taxon>Spiralia</taxon>
        <taxon>Lophotrochozoa</taxon>
        <taxon>Mollusca</taxon>
        <taxon>Gastropoda</taxon>
        <taxon>Caenogastropoda</taxon>
        <taxon>Sorbeoconcha</taxon>
        <taxon>Cerithioidea</taxon>
        <taxon>Batillariidae</taxon>
        <taxon>Batillaria</taxon>
    </lineage>
</organism>
<name>A0ABD0KE05_9CAEN</name>
<gene>
    <name evidence="2" type="ORF">BaRGS_00023439</name>
</gene>
<evidence type="ECO:0000313" key="3">
    <source>
        <dbReference type="Proteomes" id="UP001519460"/>
    </source>
</evidence>
<feature type="non-terminal residue" evidence="2">
    <location>
        <position position="1"/>
    </location>
</feature>
<evidence type="ECO:0000313" key="2">
    <source>
        <dbReference type="EMBL" id="KAK7485340.1"/>
    </source>
</evidence>